<name>A0A1V9ZPH1_ACHHY</name>
<dbReference type="AlphaFoldDB" id="A0A1V9ZPH1"/>
<dbReference type="Pfam" id="PF25372">
    <property type="entry name" value="DUF7885"/>
    <property type="match status" value="2"/>
</dbReference>
<reference evidence="2 3" key="1">
    <citation type="journal article" date="2014" name="Genome Biol. Evol.">
        <title>The secreted proteins of Achlya hypogyna and Thraustotheca clavata identify the ancestral oomycete secretome and reveal gene acquisitions by horizontal gene transfer.</title>
        <authorList>
            <person name="Misner I."/>
            <person name="Blouin N."/>
            <person name="Leonard G."/>
            <person name="Richards T.A."/>
            <person name="Lane C.E."/>
        </authorList>
    </citation>
    <scope>NUCLEOTIDE SEQUENCE [LARGE SCALE GENOMIC DNA]</scope>
    <source>
        <strain evidence="2 3">ATCC 48635</strain>
    </source>
</reference>
<dbReference type="GO" id="GO:0019005">
    <property type="term" value="C:SCF ubiquitin ligase complex"/>
    <property type="evidence" value="ECO:0007669"/>
    <property type="project" value="TreeGrafter"/>
</dbReference>
<dbReference type="Proteomes" id="UP000243579">
    <property type="component" value="Unassembled WGS sequence"/>
</dbReference>
<evidence type="ECO:0000313" key="2">
    <source>
        <dbReference type="EMBL" id="OQR99680.1"/>
    </source>
</evidence>
<dbReference type="GO" id="GO:0031146">
    <property type="term" value="P:SCF-dependent proteasomal ubiquitin-dependent protein catabolic process"/>
    <property type="evidence" value="ECO:0007669"/>
    <property type="project" value="TreeGrafter"/>
</dbReference>
<dbReference type="OrthoDB" id="203644at2759"/>
<sequence length="463" mass="50125">MPLAVLYSYCMDFLTVKERWQHVALVSRAWRVAALASVRARRHLDLTWCQGENQLKHAVEALLEDVPANEYAKELSSEHFNQIQLKSLVLYGPRVTPQLLSRLLSGITPNQLERLRLESKWLDADGFAAVAQCRQLRQLQLNCIKLTDTELVNLARVCDQLESVDLAGCSRIGDIGISALARHCPRLRAIDLTMCIRVTDAGILALAHRAPTLRRFAANKCLKITETSLAHLVHMQPNLTRVSVGNCPKVRDVFLAALHPETPLTSLVLSGCASVADTPLPPTAPGGCLSAFFKTHGAHLVEVDLTGLVQLTSATFQRLALCPALTHLSLAMCRHVTDADVHCIAVGCPALQMLSLQGCVLVSDAALQSLAIHAPALRDLTLIFCYNVTDVGFCALVSGCTALTHLNVKACNLLTIVAFETLAQRVGAPFRKLVIGACAGLATTASYAATVKAAHPTCVVMWT</sequence>
<dbReference type="PANTHER" id="PTHR13318">
    <property type="entry name" value="PARTNER OF PAIRED, ISOFORM B-RELATED"/>
    <property type="match status" value="1"/>
</dbReference>
<feature type="domain" description="F-box/LRR-repeat protein 15-like leucin rich repeat" evidence="1">
    <location>
        <begin position="171"/>
        <end position="280"/>
    </location>
</feature>
<accession>A0A1V9ZPH1</accession>
<dbReference type="Gene3D" id="3.80.10.10">
    <property type="entry name" value="Ribonuclease Inhibitor"/>
    <property type="match status" value="2"/>
</dbReference>
<keyword evidence="3" id="KW-1185">Reference proteome</keyword>
<dbReference type="InterPro" id="IPR032675">
    <property type="entry name" value="LRR_dom_sf"/>
</dbReference>
<organism evidence="2 3">
    <name type="scientific">Achlya hypogyna</name>
    <name type="common">Oomycete</name>
    <name type="synonym">Protoachlya hypogyna</name>
    <dbReference type="NCBI Taxonomy" id="1202772"/>
    <lineage>
        <taxon>Eukaryota</taxon>
        <taxon>Sar</taxon>
        <taxon>Stramenopiles</taxon>
        <taxon>Oomycota</taxon>
        <taxon>Saprolegniomycetes</taxon>
        <taxon>Saprolegniales</taxon>
        <taxon>Achlyaceae</taxon>
        <taxon>Achlya</taxon>
    </lineage>
</organism>
<dbReference type="InterPro" id="IPR006553">
    <property type="entry name" value="Leu-rich_rpt_Cys-con_subtyp"/>
</dbReference>
<comment type="caution">
    <text evidence="2">The sequence shown here is derived from an EMBL/GenBank/DDBJ whole genome shotgun (WGS) entry which is preliminary data.</text>
</comment>
<dbReference type="SMART" id="SM00367">
    <property type="entry name" value="LRR_CC"/>
    <property type="match status" value="8"/>
</dbReference>
<dbReference type="STRING" id="1202772.A0A1V9ZPH1"/>
<evidence type="ECO:0000259" key="1">
    <source>
        <dbReference type="Pfam" id="PF25372"/>
    </source>
</evidence>
<evidence type="ECO:0000313" key="3">
    <source>
        <dbReference type="Proteomes" id="UP000243579"/>
    </source>
</evidence>
<proteinExistence type="predicted"/>
<dbReference type="SUPFAM" id="SSF52047">
    <property type="entry name" value="RNI-like"/>
    <property type="match status" value="2"/>
</dbReference>
<protein>
    <recommendedName>
        <fullName evidence="1">F-box/LRR-repeat protein 15-like leucin rich repeat domain-containing protein</fullName>
    </recommendedName>
</protein>
<dbReference type="InterPro" id="IPR057207">
    <property type="entry name" value="FBXL15_LRR"/>
</dbReference>
<dbReference type="EMBL" id="JNBR01000046">
    <property type="protein sequence ID" value="OQR99680.1"/>
    <property type="molecule type" value="Genomic_DNA"/>
</dbReference>
<gene>
    <name evidence="2" type="ORF">ACHHYP_05081</name>
</gene>
<feature type="domain" description="F-box/LRR-repeat protein 15-like leucin rich repeat" evidence="1">
    <location>
        <begin position="297"/>
        <end position="403"/>
    </location>
</feature>